<dbReference type="Gene3D" id="1.10.10.10">
    <property type="entry name" value="Winged helix-like DNA-binding domain superfamily/Winged helix DNA-binding domain"/>
    <property type="match status" value="1"/>
</dbReference>
<dbReference type="CDD" id="cd05466">
    <property type="entry name" value="PBP2_LTTR_substrate"/>
    <property type="match status" value="1"/>
</dbReference>
<dbReference type="InterPro" id="IPR005119">
    <property type="entry name" value="LysR_subst-bd"/>
</dbReference>
<accession>A0A432YU57</accession>
<gene>
    <name evidence="6" type="ORF">CWI73_06070</name>
</gene>
<evidence type="ECO:0000256" key="4">
    <source>
        <dbReference type="ARBA" id="ARBA00023163"/>
    </source>
</evidence>
<evidence type="ECO:0000313" key="7">
    <source>
        <dbReference type="Proteomes" id="UP000288361"/>
    </source>
</evidence>
<dbReference type="Pfam" id="PF00126">
    <property type="entry name" value="HTH_1"/>
    <property type="match status" value="1"/>
</dbReference>
<dbReference type="RefSeq" id="WP_126751972.1">
    <property type="nucleotide sequence ID" value="NZ_JBHUMT010000013.1"/>
</dbReference>
<sequence>MNLSHLKMLIAVAEFGSLQKSADHLNRTQSAVSMALKKLEDSAGFALFNRSGYRLQLTEQGQHFLRQAEEVVRQQERLQSLTEQLKYGAEPLLTLCYDHTCDSKLWLPSIEHIQQHYPATEVHIDGESQMRALKRIDNGSADLALCPWLPLFRQYGDFETLPVAPFELTVAIASSLVDDFGRMPSSRQDLLELLMLVPQNLEIGINLDAVLRLPSQQRIRVNEVNTQFELLKAGFGWGIIPRHIAESALESGELVEISIPGFIQQVRLEIHLVRSANRTLGPAANTIWQEFS</sequence>
<dbReference type="GO" id="GO:0000976">
    <property type="term" value="F:transcription cis-regulatory region binding"/>
    <property type="evidence" value="ECO:0007669"/>
    <property type="project" value="TreeGrafter"/>
</dbReference>
<dbReference type="SUPFAM" id="SSF46785">
    <property type="entry name" value="Winged helix' DNA-binding domain"/>
    <property type="match status" value="1"/>
</dbReference>
<proteinExistence type="inferred from homology"/>
<reference evidence="6 7" key="1">
    <citation type="journal article" date="2011" name="Front. Microbiol.">
        <title>Genomic signatures of strain selection and enhancement in Bacillus atrophaeus var. globigii, a historical biowarfare simulant.</title>
        <authorList>
            <person name="Gibbons H.S."/>
            <person name="Broomall S.M."/>
            <person name="McNew L.A."/>
            <person name="Daligault H."/>
            <person name="Chapman C."/>
            <person name="Bruce D."/>
            <person name="Karavis M."/>
            <person name="Krepps M."/>
            <person name="McGregor P.A."/>
            <person name="Hong C."/>
            <person name="Park K.H."/>
            <person name="Akmal A."/>
            <person name="Feldman A."/>
            <person name="Lin J.S."/>
            <person name="Chang W.E."/>
            <person name="Higgs B.W."/>
            <person name="Demirev P."/>
            <person name="Lindquist J."/>
            <person name="Liem A."/>
            <person name="Fochler E."/>
            <person name="Read T.D."/>
            <person name="Tapia R."/>
            <person name="Johnson S."/>
            <person name="Bishop-Lilly K.A."/>
            <person name="Detter C."/>
            <person name="Han C."/>
            <person name="Sozhamannan S."/>
            <person name="Rosenzweig C.N."/>
            <person name="Skowronski E.W."/>
        </authorList>
    </citation>
    <scope>NUCLEOTIDE SEQUENCE [LARGE SCALE GENOMIC DNA]</scope>
    <source>
        <strain evidence="6 7">TPS4-2</strain>
    </source>
</reference>
<dbReference type="FunFam" id="1.10.10.10:FF:000001">
    <property type="entry name" value="LysR family transcriptional regulator"/>
    <property type="match status" value="1"/>
</dbReference>
<comment type="similarity">
    <text evidence="1">Belongs to the LysR transcriptional regulatory family.</text>
</comment>
<dbReference type="PROSITE" id="PS50931">
    <property type="entry name" value="HTH_LYSR"/>
    <property type="match status" value="1"/>
</dbReference>
<dbReference type="InterPro" id="IPR000847">
    <property type="entry name" value="LysR_HTH_N"/>
</dbReference>
<dbReference type="PRINTS" id="PR00039">
    <property type="entry name" value="HTHLYSR"/>
</dbReference>
<dbReference type="Gene3D" id="3.40.190.290">
    <property type="match status" value="1"/>
</dbReference>
<comment type="caution">
    <text evidence="6">The sequence shown here is derived from an EMBL/GenBank/DDBJ whole genome shotgun (WGS) entry which is preliminary data.</text>
</comment>
<dbReference type="GO" id="GO:0003700">
    <property type="term" value="F:DNA-binding transcription factor activity"/>
    <property type="evidence" value="ECO:0007669"/>
    <property type="project" value="InterPro"/>
</dbReference>
<keyword evidence="2" id="KW-0805">Transcription regulation</keyword>
<dbReference type="InterPro" id="IPR036388">
    <property type="entry name" value="WH-like_DNA-bd_sf"/>
</dbReference>
<dbReference type="PANTHER" id="PTHR30126:SF91">
    <property type="entry name" value="LYSR FAMILY TRANSCRIPTIONAL REGULATOR"/>
    <property type="match status" value="1"/>
</dbReference>
<organism evidence="6 7">
    <name type="scientific">Idiomarina piscisalsi</name>
    <dbReference type="NCBI Taxonomy" id="1096243"/>
    <lineage>
        <taxon>Bacteria</taxon>
        <taxon>Pseudomonadati</taxon>
        <taxon>Pseudomonadota</taxon>
        <taxon>Gammaproteobacteria</taxon>
        <taxon>Alteromonadales</taxon>
        <taxon>Idiomarinaceae</taxon>
        <taxon>Idiomarina</taxon>
    </lineage>
</organism>
<evidence type="ECO:0000256" key="3">
    <source>
        <dbReference type="ARBA" id="ARBA00023125"/>
    </source>
</evidence>
<protein>
    <submittedName>
        <fullName evidence="6">LysR family transcriptional regulator</fullName>
    </submittedName>
</protein>
<dbReference type="EMBL" id="PIQA01000003">
    <property type="protein sequence ID" value="RUO66841.1"/>
    <property type="molecule type" value="Genomic_DNA"/>
</dbReference>
<dbReference type="AlphaFoldDB" id="A0A432YU57"/>
<keyword evidence="4" id="KW-0804">Transcription</keyword>
<dbReference type="InterPro" id="IPR036390">
    <property type="entry name" value="WH_DNA-bd_sf"/>
</dbReference>
<name>A0A432YU57_9GAMM</name>
<evidence type="ECO:0000313" key="6">
    <source>
        <dbReference type="EMBL" id="RUO66841.1"/>
    </source>
</evidence>
<evidence type="ECO:0000256" key="1">
    <source>
        <dbReference type="ARBA" id="ARBA00009437"/>
    </source>
</evidence>
<dbReference type="SUPFAM" id="SSF53850">
    <property type="entry name" value="Periplasmic binding protein-like II"/>
    <property type="match status" value="1"/>
</dbReference>
<dbReference type="Pfam" id="PF03466">
    <property type="entry name" value="LysR_substrate"/>
    <property type="match status" value="1"/>
</dbReference>
<feature type="domain" description="HTH lysR-type" evidence="5">
    <location>
        <begin position="1"/>
        <end position="58"/>
    </location>
</feature>
<dbReference type="PANTHER" id="PTHR30126">
    <property type="entry name" value="HTH-TYPE TRANSCRIPTIONAL REGULATOR"/>
    <property type="match status" value="1"/>
</dbReference>
<keyword evidence="3" id="KW-0238">DNA-binding</keyword>
<evidence type="ECO:0000256" key="2">
    <source>
        <dbReference type="ARBA" id="ARBA00023015"/>
    </source>
</evidence>
<dbReference type="Proteomes" id="UP000288361">
    <property type="component" value="Unassembled WGS sequence"/>
</dbReference>
<evidence type="ECO:0000259" key="5">
    <source>
        <dbReference type="PROSITE" id="PS50931"/>
    </source>
</evidence>